<dbReference type="EMBL" id="CP013070">
    <property type="protein sequence ID" value="APL95527.1"/>
    <property type="molecule type" value="Genomic_DNA"/>
</dbReference>
<dbReference type="RefSeq" id="WP_007686664.1">
    <property type="nucleotide sequence ID" value="NZ_CP013070.1"/>
</dbReference>
<reference evidence="3 4" key="1">
    <citation type="journal article" date="2012" name="J. Bacteriol.">
        <title>Genome sequence of Sphingobium indicum B90A, a hexachlorocyclohexane-degrading bacterium.</title>
        <authorList>
            <person name="Anand S."/>
            <person name="Sangwan N."/>
            <person name="Lata P."/>
            <person name="Kaur J."/>
            <person name="Dua A."/>
            <person name="Singh A.K."/>
            <person name="Verma M."/>
            <person name="Kaur J."/>
            <person name="Khurana J.P."/>
            <person name="Khurana P."/>
            <person name="Mathur S."/>
            <person name="Lal R."/>
        </authorList>
    </citation>
    <scope>NUCLEOTIDE SEQUENCE [LARGE SCALE GENOMIC DNA]</scope>
    <source>
        <strain evidence="4">DSM 16412 / CCM 7286 / MTCC 6364 / B90A</strain>
    </source>
</reference>
<protein>
    <recommendedName>
        <fullName evidence="5">Lipoprotein</fullName>
    </recommendedName>
</protein>
<feature type="compositionally biased region" description="Pro residues" evidence="1">
    <location>
        <begin position="30"/>
        <end position="51"/>
    </location>
</feature>
<evidence type="ECO:0000256" key="1">
    <source>
        <dbReference type="SAM" id="MobiDB-lite"/>
    </source>
</evidence>
<sequence length="179" mass="18644">MRFTLPSAMPTAAFVLLASCVGAPQQRAPAPAPAPRPTPAARPAPPPPPPADWQDRATTAGDWRYQLDGAGSAALFGADGQGSLLIIRCDRPTRRITLLRPGAAQAAMTVRTSYGAVNWPAGAAPGTIAATEATRAASDATLDQIAYSRGRFAVEVQGLEMLVLPSWAEVGRVVEDCRG</sequence>
<dbReference type="Proteomes" id="UP000004550">
    <property type="component" value="Chromosome"/>
</dbReference>
<evidence type="ECO:0000256" key="2">
    <source>
        <dbReference type="SAM" id="SignalP"/>
    </source>
</evidence>
<accession>A0A1L5BRW3</accession>
<evidence type="ECO:0008006" key="5">
    <source>
        <dbReference type="Google" id="ProtNLM"/>
    </source>
</evidence>
<dbReference type="AlphaFoldDB" id="A0A1L5BRW3"/>
<gene>
    <name evidence="3" type="ORF">SIDU_13965</name>
</gene>
<organism evidence="3 4">
    <name type="scientific">Sphingobium indicum (strain DSM 16412 / CCM 7286 / MTCC 6364 / B90A)</name>
    <dbReference type="NCBI Taxonomy" id="861109"/>
    <lineage>
        <taxon>Bacteria</taxon>
        <taxon>Pseudomonadati</taxon>
        <taxon>Pseudomonadota</taxon>
        <taxon>Alphaproteobacteria</taxon>
        <taxon>Sphingomonadales</taxon>
        <taxon>Sphingomonadaceae</taxon>
        <taxon>Sphingobium</taxon>
    </lineage>
</organism>
<feature type="region of interest" description="Disordered" evidence="1">
    <location>
        <begin position="25"/>
        <end position="56"/>
    </location>
</feature>
<evidence type="ECO:0000313" key="4">
    <source>
        <dbReference type="Proteomes" id="UP000004550"/>
    </source>
</evidence>
<evidence type="ECO:0000313" key="3">
    <source>
        <dbReference type="EMBL" id="APL95527.1"/>
    </source>
</evidence>
<feature type="chain" id="PRO_5009860218" description="Lipoprotein" evidence="2">
    <location>
        <begin position="24"/>
        <end position="179"/>
    </location>
</feature>
<dbReference type="KEGG" id="sinb:SIDU_13965"/>
<name>A0A1L5BRW3_SPHIB</name>
<keyword evidence="2" id="KW-0732">Signal</keyword>
<proteinExistence type="predicted"/>
<feature type="signal peptide" evidence="2">
    <location>
        <begin position="1"/>
        <end position="23"/>
    </location>
</feature>
<dbReference type="PROSITE" id="PS51257">
    <property type="entry name" value="PROKAR_LIPOPROTEIN"/>
    <property type="match status" value="1"/>
</dbReference>